<feature type="region of interest" description="Disordered" evidence="1">
    <location>
        <begin position="98"/>
        <end position="121"/>
    </location>
</feature>
<protein>
    <submittedName>
        <fullName evidence="4">Transposase</fullName>
    </submittedName>
</protein>
<dbReference type="InterPro" id="IPR002622">
    <property type="entry name" value="Transposase_14"/>
</dbReference>
<evidence type="ECO:0000259" key="2">
    <source>
        <dbReference type="Pfam" id="PF01710"/>
    </source>
</evidence>
<dbReference type="EMBL" id="CP021659">
    <property type="protein sequence ID" value="AWK14188.1"/>
    <property type="molecule type" value="Genomic_DNA"/>
</dbReference>
<accession>A0A2U8I4H5</accession>
<evidence type="ECO:0000313" key="4">
    <source>
        <dbReference type="EMBL" id="AWK14028.1"/>
    </source>
</evidence>
<evidence type="ECO:0000313" key="5">
    <source>
        <dbReference type="EMBL" id="AWK14188.1"/>
    </source>
</evidence>
<dbReference type="Proteomes" id="UP000261875">
    <property type="component" value="Chromosome"/>
</dbReference>
<organism evidence="4 6">
    <name type="scientific">Candidatus Fukatsuia symbiotica</name>
    <dbReference type="NCBI Taxonomy" id="1878942"/>
    <lineage>
        <taxon>Bacteria</taxon>
        <taxon>Pseudomonadati</taxon>
        <taxon>Pseudomonadota</taxon>
        <taxon>Gammaproteobacteria</taxon>
        <taxon>Enterobacterales</taxon>
        <taxon>Yersiniaceae</taxon>
        <taxon>Candidatus Fukatsuia</taxon>
    </lineage>
</organism>
<dbReference type="Pfam" id="PF01710">
    <property type="entry name" value="HTH_Tnp_IS630"/>
    <property type="match status" value="1"/>
</dbReference>
<reference evidence="4 6" key="1">
    <citation type="submission" date="2017-05" db="EMBL/GenBank/DDBJ databases">
        <title>Genome sequence of Candidatus Fukatsuia symbiotica and Candidatus Hamiltonella defensa from Acyrthosiphon pisum strain 5D.</title>
        <authorList>
            <person name="Patel V.A."/>
            <person name="Chevignon G."/>
            <person name="Russell J.A."/>
            <person name="Oliver K.M."/>
        </authorList>
    </citation>
    <scope>NUCLEOTIDE SEQUENCE [LARGE SCALE GENOMIC DNA]</scope>
    <source>
        <strain evidence="4 6">5D</strain>
    </source>
</reference>
<dbReference type="KEGG" id="fsm:CCS41_05285"/>
<dbReference type="RefSeq" id="WP_072550348.1">
    <property type="nucleotide sequence ID" value="NZ_CP021659.1"/>
</dbReference>
<evidence type="ECO:0000256" key="1">
    <source>
        <dbReference type="SAM" id="MobiDB-lite"/>
    </source>
</evidence>
<sequence length="121" mass="13942">MSHSVDFRRKVLGIREQENLSIRETAKRFHIGSASVTRWLSRIEVKPSSPRRRKLDKVALAEDVALYPDAYQRERAARFQVCQKAIWQALKNLGVTYKKNPASSQGRRRDTARLPGHDSLL</sequence>
<dbReference type="EMBL" id="CP021659">
    <property type="protein sequence ID" value="AWK14028.1"/>
    <property type="molecule type" value="Genomic_DNA"/>
</dbReference>
<feature type="domain" description="Transposase Synechocystis PCC 6803" evidence="2">
    <location>
        <begin position="1"/>
        <end position="104"/>
    </location>
</feature>
<dbReference type="STRING" id="1878942.GCA_900128755_00328"/>
<evidence type="ECO:0000313" key="3">
    <source>
        <dbReference type="EMBL" id="AWK14027.1"/>
    </source>
</evidence>
<evidence type="ECO:0000313" key="6">
    <source>
        <dbReference type="Proteomes" id="UP000261875"/>
    </source>
</evidence>
<feature type="compositionally biased region" description="Basic and acidic residues" evidence="1">
    <location>
        <begin position="107"/>
        <end position="121"/>
    </location>
</feature>
<dbReference type="KEGG" id="fsm:CCS41_05275"/>
<proteinExistence type="predicted"/>
<gene>
    <name evidence="3" type="ORF">CCS41_05275</name>
    <name evidence="4" type="ORF">CCS41_05285</name>
    <name evidence="5" type="ORF">CCS41_06345</name>
</gene>
<dbReference type="EMBL" id="CP021659">
    <property type="protein sequence ID" value="AWK14027.1"/>
    <property type="molecule type" value="Genomic_DNA"/>
</dbReference>
<dbReference type="OrthoDB" id="6658576at2"/>
<name>A0A2U8I4H5_9GAMM</name>
<keyword evidence="6" id="KW-1185">Reference proteome</keyword>
<dbReference type="AlphaFoldDB" id="A0A2U8I4H5"/>
<dbReference type="KEGG" id="fsm:CCS41_06345"/>